<dbReference type="PANTHER" id="PTHR45632:SF14">
    <property type="entry name" value="KELCH-LIKE PROTEIN 33"/>
    <property type="match status" value="1"/>
</dbReference>
<evidence type="ECO:0000256" key="1">
    <source>
        <dbReference type="SAM" id="MobiDB-lite"/>
    </source>
</evidence>
<protein>
    <submittedName>
        <fullName evidence="3">Galactose oxidase</fullName>
    </submittedName>
</protein>
<evidence type="ECO:0000256" key="2">
    <source>
        <dbReference type="SAM" id="Phobius"/>
    </source>
</evidence>
<organism evidence="3 4">
    <name type="scientific">Sulfobacillus harzensis</name>
    <dbReference type="NCBI Taxonomy" id="2729629"/>
    <lineage>
        <taxon>Bacteria</taxon>
        <taxon>Bacillati</taxon>
        <taxon>Bacillota</taxon>
        <taxon>Clostridia</taxon>
        <taxon>Eubacteriales</taxon>
        <taxon>Clostridiales Family XVII. Incertae Sedis</taxon>
        <taxon>Sulfobacillus</taxon>
    </lineage>
</organism>
<dbReference type="InterPro" id="IPR006652">
    <property type="entry name" value="Kelch_1"/>
</dbReference>
<keyword evidence="2" id="KW-1133">Transmembrane helix</keyword>
<name>A0A7Y0L2I5_9FIRM</name>
<dbReference type="AlphaFoldDB" id="A0A7Y0L2I5"/>
<feature type="transmembrane region" description="Helical" evidence="2">
    <location>
        <begin position="12"/>
        <end position="29"/>
    </location>
</feature>
<dbReference type="EMBL" id="JABBVZ010000017">
    <property type="protein sequence ID" value="NMP22103.1"/>
    <property type="molecule type" value="Genomic_DNA"/>
</dbReference>
<keyword evidence="2" id="KW-0812">Transmembrane</keyword>
<dbReference type="InterPro" id="IPR015915">
    <property type="entry name" value="Kelch-typ_b-propeller"/>
</dbReference>
<keyword evidence="2" id="KW-0472">Membrane</keyword>
<feature type="region of interest" description="Disordered" evidence="1">
    <location>
        <begin position="35"/>
        <end position="54"/>
    </location>
</feature>
<proteinExistence type="predicted"/>
<keyword evidence="4" id="KW-1185">Reference proteome</keyword>
<dbReference type="SMART" id="SM00612">
    <property type="entry name" value="Kelch"/>
    <property type="match status" value="2"/>
</dbReference>
<dbReference type="Pfam" id="PF01344">
    <property type="entry name" value="Kelch_1"/>
    <property type="match status" value="2"/>
</dbReference>
<gene>
    <name evidence="3" type="ORF">HIJ39_07035</name>
</gene>
<dbReference type="SUPFAM" id="SSF117281">
    <property type="entry name" value="Kelch motif"/>
    <property type="match status" value="1"/>
</dbReference>
<accession>A0A7Y0L2I5</accession>
<reference evidence="3 4" key="1">
    <citation type="submission" date="2020-04" db="EMBL/GenBank/DDBJ databases">
        <authorList>
            <person name="Zhang R."/>
            <person name="Schippers A."/>
        </authorList>
    </citation>
    <scope>NUCLEOTIDE SEQUENCE [LARGE SCALE GENOMIC DNA]</scope>
    <source>
        <strain evidence="3 4">DSM 109850</strain>
    </source>
</reference>
<dbReference type="Gene3D" id="2.120.10.80">
    <property type="entry name" value="Kelch-type beta propeller"/>
    <property type="match status" value="2"/>
</dbReference>
<sequence length="345" mass="36336">MSRRSRRPVGRFWLLLTVFFLVVISLMLTHKTGKPPVHRAALPPKHPTPVKPSPRWSGWSLSRLTLPHRTMGLAAVSGGQQVFVLGGLVNDSSSNQIVELQVSSAGAVQNVSPSPTTLPTPLHDLAAVPWDQSLLVLGGGTFASSAQTFRLPLPRMAPATPEQPLPLPLSDLAAVPDGARTLIVGGHNLGAPSNTIWSYSPGQPAHVFARLPQGVRYAAVARSAHTLYVVGGLTASGSYTNDAEAYNLKSGSMTSLPPYPLAMQYAEAAVVGGRLLVAGGQTASGWTSQAYWYNADLHRWQAAPSLPEPAGYGALVSTSAGQALWVGGEGPQGALNSLWTIRLQG</sequence>
<evidence type="ECO:0000313" key="4">
    <source>
        <dbReference type="Proteomes" id="UP000533476"/>
    </source>
</evidence>
<dbReference type="RefSeq" id="WP_169098117.1">
    <property type="nucleotide sequence ID" value="NZ_JABBVZ010000017.1"/>
</dbReference>
<dbReference type="PANTHER" id="PTHR45632">
    <property type="entry name" value="LD33804P"/>
    <property type="match status" value="1"/>
</dbReference>
<comment type="caution">
    <text evidence="3">The sequence shown here is derived from an EMBL/GenBank/DDBJ whole genome shotgun (WGS) entry which is preliminary data.</text>
</comment>
<dbReference type="Proteomes" id="UP000533476">
    <property type="component" value="Unassembled WGS sequence"/>
</dbReference>
<evidence type="ECO:0000313" key="3">
    <source>
        <dbReference type="EMBL" id="NMP22103.1"/>
    </source>
</evidence>